<feature type="region of interest" description="Disordered" evidence="1">
    <location>
        <begin position="698"/>
        <end position="725"/>
    </location>
</feature>
<feature type="region of interest" description="Disordered" evidence="1">
    <location>
        <begin position="866"/>
        <end position="888"/>
    </location>
</feature>
<keyword evidence="4" id="KW-1185">Reference proteome</keyword>
<protein>
    <recommendedName>
        <fullName evidence="2">Cyclic nucleotide-binding domain-containing protein</fullName>
    </recommendedName>
</protein>
<dbReference type="InterPro" id="IPR018490">
    <property type="entry name" value="cNMP-bd_dom_sf"/>
</dbReference>
<accession>A0A8W8LU71</accession>
<dbReference type="SUPFAM" id="SSF51206">
    <property type="entry name" value="cAMP-binding domain-like"/>
    <property type="match status" value="2"/>
</dbReference>
<feature type="compositionally biased region" description="Basic residues" evidence="1">
    <location>
        <begin position="45"/>
        <end position="54"/>
    </location>
</feature>
<dbReference type="AlphaFoldDB" id="A0A8W8LU71"/>
<proteinExistence type="predicted"/>
<dbReference type="PANTHER" id="PTHR23011:SF28">
    <property type="entry name" value="CYCLIC NUCLEOTIDE-BINDING DOMAIN CONTAINING PROTEIN"/>
    <property type="match status" value="1"/>
</dbReference>
<feature type="region of interest" description="Disordered" evidence="1">
    <location>
        <begin position="197"/>
        <end position="237"/>
    </location>
</feature>
<feature type="compositionally biased region" description="Basic residues" evidence="1">
    <location>
        <begin position="198"/>
        <end position="209"/>
    </location>
</feature>
<dbReference type="Proteomes" id="UP000005408">
    <property type="component" value="Unassembled WGS sequence"/>
</dbReference>
<feature type="compositionally biased region" description="Polar residues" evidence="1">
    <location>
        <begin position="215"/>
        <end position="224"/>
    </location>
</feature>
<reference evidence="3" key="1">
    <citation type="submission" date="2022-08" db="UniProtKB">
        <authorList>
            <consortium name="EnsemblMetazoa"/>
        </authorList>
    </citation>
    <scope>IDENTIFICATION</scope>
    <source>
        <strain evidence="3">05x7-T-G4-1.051#20</strain>
    </source>
</reference>
<evidence type="ECO:0000313" key="3">
    <source>
        <dbReference type="EnsemblMetazoa" id="G29736.1:cds"/>
    </source>
</evidence>
<dbReference type="CDD" id="cd00038">
    <property type="entry name" value="CAP_ED"/>
    <property type="match status" value="1"/>
</dbReference>
<dbReference type="Pfam" id="PF00027">
    <property type="entry name" value="cNMP_binding"/>
    <property type="match status" value="1"/>
</dbReference>
<dbReference type="KEGG" id="crg:105345304"/>
<feature type="region of interest" description="Disordered" evidence="1">
    <location>
        <begin position="24"/>
        <end position="56"/>
    </location>
</feature>
<dbReference type="RefSeq" id="XP_011451719.3">
    <property type="nucleotide sequence ID" value="XM_011453417.4"/>
</dbReference>
<dbReference type="PANTHER" id="PTHR23011">
    <property type="entry name" value="CYCLIC NUCLEOTIDE-BINDING DOMAIN CONTAINING PROTEIN"/>
    <property type="match status" value="1"/>
</dbReference>
<name>A0A8W8LU71_MAGGI</name>
<dbReference type="InterPro" id="IPR014710">
    <property type="entry name" value="RmlC-like_jellyroll"/>
</dbReference>
<feature type="compositionally biased region" description="Basic and acidic residues" evidence="1">
    <location>
        <begin position="33"/>
        <end position="44"/>
    </location>
</feature>
<dbReference type="GeneID" id="105345304"/>
<evidence type="ECO:0000313" key="4">
    <source>
        <dbReference type="Proteomes" id="UP000005408"/>
    </source>
</evidence>
<evidence type="ECO:0000256" key="1">
    <source>
        <dbReference type="SAM" id="MobiDB-lite"/>
    </source>
</evidence>
<feature type="domain" description="Cyclic nucleotide-binding" evidence="2">
    <location>
        <begin position="405"/>
        <end position="489"/>
    </location>
</feature>
<sequence>MPTSLVPKLSLTPVKFNRLESLTEDAVSSQRLPETERYDEESPKGKKKLKKRLSRRDSMMNVLRDELKNMESLPALKTHRAPSVMDEWMNGEDGAHEDLLPISTRSRNRRYSVGDSEYMRGHLPVSRRSISGGSDDVIVSGYELKKIRMLQSLESMGVAIPRKRVQRNSTSDEREILQSMEFAKRQSLSTRLLQTVNKKPRFRHRSRSHSRSEEVTMQSPVREQSQTKDAEDDESRDQVNTMLKAVTKKVIDPNNQVVFGNAGVKNVSYDLGNDVIGSFRRKIRRRKVRPFQKWKRLSKFIVVLIRAWKIHSQSVNSILGMFESLDALTNSYETKDLMFNVTDYKAGKEGLISQELRRILEKRPSARSSEEVHYVQIALRNYKSIAEYPVDMQKKIASRGWYESYDAKRVIVREGHLPMCFYFLLTGSAVVSFLDSNTNTNKTVIFLNRGDSFGEQAIMTRTLRQTTVISREKIELLVMSDEDFIDIFMSGGLRDVNDPFIKSLKFLQEWPVEKLADNPKKAIFSFFKRGKVLIKDTSKSDWIFVVKSGSCSLLKRLRLIDPTKKKPKSRKKEWRDKIEECLKIGASLSHQDQVTLLYEEEVKKLEQQNVTLRYYALPDINIATNEAYNDLRQMHDEMIENNYIKRTIADLKQRAANEGSIITETEFELDEEERINQEARNYRRMSLVDLTNLVSKGPYMSKPKKGTDNSKSATTVRTTTYETESGEVETVQDYTMTGGDVTQERMSNHPASSKSREEPAPIENDGGDYVFVNCHTLTKGQIFGLQDICFENQPDFSLVSNGVEVIMINKKFYTENMTNNQLIRLREHVWPYPSSEDLQSTLDNHIRWDYHKKLNMKKSLRDVRMRNLPPNDSRAHLSVPKVGEENSY</sequence>
<dbReference type="InterPro" id="IPR000595">
    <property type="entry name" value="cNMP-bd_dom"/>
</dbReference>
<dbReference type="PROSITE" id="PS50042">
    <property type="entry name" value="CNMP_BINDING_3"/>
    <property type="match status" value="1"/>
</dbReference>
<feature type="region of interest" description="Disordered" evidence="1">
    <location>
        <begin position="741"/>
        <end position="763"/>
    </location>
</feature>
<feature type="compositionally biased region" description="Low complexity" evidence="1">
    <location>
        <begin position="714"/>
        <end position="723"/>
    </location>
</feature>
<dbReference type="EnsemblMetazoa" id="G29736.1">
    <property type="protein sequence ID" value="G29736.1:cds"/>
    <property type="gene ID" value="G29736"/>
</dbReference>
<dbReference type="SMART" id="SM00100">
    <property type="entry name" value="cNMP"/>
    <property type="match status" value="1"/>
</dbReference>
<evidence type="ECO:0000259" key="2">
    <source>
        <dbReference type="PROSITE" id="PS50042"/>
    </source>
</evidence>
<dbReference type="Gene3D" id="2.60.120.10">
    <property type="entry name" value="Jelly Rolls"/>
    <property type="match status" value="2"/>
</dbReference>
<organism evidence="3 4">
    <name type="scientific">Magallana gigas</name>
    <name type="common">Pacific oyster</name>
    <name type="synonym">Crassostrea gigas</name>
    <dbReference type="NCBI Taxonomy" id="29159"/>
    <lineage>
        <taxon>Eukaryota</taxon>
        <taxon>Metazoa</taxon>
        <taxon>Spiralia</taxon>
        <taxon>Lophotrochozoa</taxon>
        <taxon>Mollusca</taxon>
        <taxon>Bivalvia</taxon>
        <taxon>Autobranchia</taxon>
        <taxon>Pteriomorphia</taxon>
        <taxon>Ostreida</taxon>
        <taxon>Ostreoidea</taxon>
        <taxon>Ostreidae</taxon>
        <taxon>Magallana</taxon>
    </lineage>
</organism>